<dbReference type="EMBL" id="JACBZV010000010">
    <property type="protein sequence ID" value="NYJ14026.1"/>
    <property type="molecule type" value="Genomic_DNA"/>
</dbReference>
<dbReference type="EMBL" id="JACIIJ010000010">
    <property type="protein sequence ID" value="MBB6223296.1"/>
    <property type="molecule type" value="Genomic_DNA"/>
</dbReference>
<sequence length="29" mass="3212">MATMFKRLVALLLTGLIARTRAIGRPGQR</sequence>
<gene>
    <name evidence="1" type="ORF">GGE66_004285</name>
    <name evidence="2" type="ORF">GGI64_005117</name>
</gene>
<proteinExistence type="predicted"/>
<dbReference type="Proteomes" id="UP000517187">
    <property type="component" value="Unassembled WGS sequence"/>
</dbReference>
<evidence type="ECO:0000313" key="2">
    <source>
        <dbReference type="EMBL" id="NYJ14026.1"/>
    </source>
</evidence>
<organism evidence="1 3">
    <name type="scientific">Rhizobium leguminosarum</name>
    <dbReference type="NCBI Taxonomy" id="384"/>
    <lineage>
        <taxon>Bacteria</taxon>
        <taxon>Pseudomonadati</taxon>
        <taxon>Pseudomonadota</taxon>
        <taxon>Alphaproteobacteria</taxon>
        <taxon>Hyphomicrobiales</taxon>
        <taxon>Rhizobiaceae</taxon>
        <taxon>Rhizobium/Agrobacterium group</taxon>
        <taxon>Rhizobium</taxon>
    </lineage>
</organism>
<reference evidence="1 3" key="1">
    <citation type="submission" date="2020-08" db="EMBL/GenBank/DDBJ databases">
        <title>Genomic Encyclopedia of Type Strains, Phase IV (KMG-V): Genome sequencing to study the core and pangenomes of soil and plant-associated prokaryotes.</title>
        <authorList>
            <person name="Whitman W."/>
        </authorList>
    </citation>
    <scope>NUCLEOTIDE SEQUENCE [LARGE SCALE GENOMIC DNA]</scope>
    <source>
        <strain evidence="1 3">SEMIA 4011</strain>
        <strain evidence="2 4">SEMIA 4052</strain>
    </source>
</reference>
<evidence type="ECO:0000313" key="4">
    <source>
        <dbReference type="Proteomes" id="UP000535276"/>
    </source>
</evidence>
<comment type="caution">
    <text evidence="1">The sequence shown here is derived from an EMBL/GenBank/DDBJ whole genome shotgun (WGS) entry which is preliminary data.</text>
</comment>
<protein>
    <submittedName>
        <fullName evidence="1">Uncharacterized protein</fullName>
    </submittedName>
</protein>
<accession>A0A7W9ZUZ3</accession>
<name>A0A7W9ZUZ3_RHILE</name>
<evidence type="ECO:0000313" key="3">
    <source>
        <dbReference type="Proteomes" id="UP000517187"/>
    </source>
</evidence>
<dbReference type="Proteomes" id="UP000535276">
    <property type="component" value="Unassembled WGS sequence"/>
</dbReference>
<dbReference type="AlphaFoldDB" id="A0A7W9ZUZ3"/>
<evidence type="ECO:0000313" key="1">
    <source>
        <dbReference type="EMBL" id="MBB6223296.1"/>
    </source>
</evidence>